<organism evidence="1 2">
    <name type="scientific">Sarcoptes scabiei</name>
    <name type="common">Itch mite</name>
    <name type="synonym">Acarus scabiei</name>
    <dbReference type="NCBI Taxonomy" id="52283"/>
    <lineage>
        <taxon>Eukaryota</taxon>
        <taxon>Metazoa</taxon>
        <taxon>Ecdysozoa</taxon>
        <taxon>Arthropoda</taxon>
        <taxon>Chelicerata</taxon>
        <taxon>Arachnida</taxon>
        <taxon>Acari</taxon>
        <taxon>Acariformes</taxon>
        <taxon>Sarcoptiformes</taxon>
        <taxon>Astigmata</taxon>
        <taxon>Psoroptidia</taxon>
        <taxon>Sarcoptoidea</taxon>
        <taxon>Sarcoptidae</taxon>
        <taxon>Sarcoptinae</taxon>
        <taxon>Sarcoptes</taxon>
    </lineage>
</organism>
<gene>
    <name evidence="1" type="ORF">QR98_0016570</name>
</gene>
<dbReference type="SUPFAM" id="SSF55811">
    <property type="entry name" value="Nudix"/>
    <property type="match status" value="1"/>
</dbReference>
<comment type="caution">
    <text evidence="1">The sequence shown here is derived from an EMBL/GenBank/DDBJ whole genome shotgun (WGS) entry which is preliminary data.</text>
</comment>
<protein>
    <submittedName>
        <fullName evidence="1">Uncharacterized protein</fullName>
    </submittedName>
</protein>
<name>A0A131ZX24_SARSC</name>
<dbReference type="OrthoDB" id="9972248at2759"/>
<dbReference type="AlphaFoldDB" id="A0A131ZX24"/>
<reference evidence="1 2" key="1">
    <citation type="journal article" date="2015" name="Parasit. Vectors">
        <title>Draft genome of the scabies mite.</title>
        <authorList>
            <person name="Rider S.D.Jr."/>
            <person name="Morgan M.S."/>
            <person name="Arlian L.G."/>
        </authorList>
    </citation>
    <scope>NUCLEOTIDE SEQUENCE [LARGE SCALE GENOMIC DNA]</scope>
    <source>
        <strain evidence="1">Arlian Lab</strain>
    </source>
</reference>
<accession>A0A131ZX24</accession>
<dbReference type="Proteomes" id="UP000616769">
    <property type="component" value="Unassembled WGS sequence"/>
</dbReference>
<dbReference type="GO" id="GO:0047631">
    <property type="term" value="F:ADP-ribose diphosphatase activity"/>
    <property type="evidence" value="ECO:0007669"/>
    <property type="project" value="InterPro"/>
</dbReference>
<evidence type="ECO:0000313" key="1">
    <source>
        <dbReference type="EMBL" id="KPM03227.1"/>
    </source>
</evidence>
<dbReference type="InterPro" id="IPR039989">
    <property type="entry name" value="NUDT9"/>
</dbReference>
<dbReference type="Pfam" id="PF25969">
    <property type="entry name" value="NUDT9_N"/>
    <property type="match status" value="1"/>
</dbReference>
<dbReference type="VEuPathDB" id="VectorBase:SSCA000786"/>
<dbReference type="PANTHER" id="PTHR13030:SF8">
    <property type="entry name" value="ADP-RIBOSE PYROPHOSPHATASE, MITOCHONDRIAL"/>
    <property type="match status" value="1"/>
</dbReference>
<dbReference type="PANTHER" id="PTHR13030">
    <property type="entry name" value="NUDIX HYDROLASE"/>
    <property type="match status" value="1"/>
</dbReference>
<proteinExistence type="predicted"/>
<dbReference type="EMBL" id="JXLN01004395">
    <property type="protein sequence ID" value="KPM03227.1"/>
    <property type="molecule type" value="Genomic_DNA"/>
</dbReference>
<dbReference type="InterPro" id="IPR015797">
    <property type="entry name" value="NUDIX_hydrolase-like_dom_sf"/>
</dbReference>
<evidence type="ECO:0000313" key="2">
    <source>
        <dbReference type="Proteomes" id="UP000616769"/>
    </source>
</evidence>
<sequence>MHFTESVLARIGNEIFTRFPVPDRMRSWQIEWNDYKPTPLPSKHLIDKPWADPELNASNFSPKWNQLDGEIDRTSHHGPYILNSTGFPLNPAGRTGVSGRGLLGRWGKF</sequence>